<proteinExistence type="predicted"/>
<dbReference type="Proteomes" id="UP000272025">
    <property type="component" value="Unassembled WGS sequence"/>
</dbReference>
<accession>A0A3N2PNI6</accession>
<gene>
    <name evidence="2" type="ORF">SODALDRAFT_328450</name>
</gene>
<name>A0A3N2PNI6_SODAK</name>
<evidence type="ECO:0000313" key="2">
    <source>
        <dbReference type="EMBL" id="ROT36062.1"/>
    </source>
</evidence>
<keyword evidence="3" id="KW-1185">Reference proteome</keyword>
<dbReference type="RefSeq" id="XP_028463868.1">
    <property type="nucleotide sequence ID" value="XM_028610697.1"/>
</dbReference>
<sequence>MAGKCLNAHSVISASGDGKFRVINQSKLSKLSSSHHRLPDDEDGKFERPSAAEVQRRGRKLLTSRQATTTSPTRRARECQGSQAGGGDRTKQRIRMAVVLGDKHGSPERS</sequence>
<evidence type="ECO:0000313" key="3">
    <source>
        <dbReference type="Proteomes" id="UP000272025"/>
    </source>
</evidence>
<feature type="non-terminal residue" evidence="2">
    <location>
        <position position="110"/>
    </location>
</feature>
<feature type="compositionally biased region" description="Polar residues" evidence="1">
    <location>
        <begin position="63"/>
        <end position="73"/>
    </location>
</feature>
<dbReference type="EMBL" id="ML119060">
    <property type="protein sequence ID" value="ROT36062.1"/>
    <property type="molecule type" value="Genomic_DNA"/>
</dbReference>
<evidence type="ECO:0000256" key="1">
    <source>
        <dbReference type="SAM" id="MobiDB-lite"/>
    </source>
</evidence>
<feature type="region of interest" description="Disordered" evidence="1">
    <location>
        <begin position="29"/>
        <end position="94"/>
    </location>
</feature>
<dbReference type="AlphaFoldDB" id="A0A3N2PNI6"/>
<protein>
    <submittedName>
        <fullName evidence="2">Uncharacterized protein</fullName>
    </submittedName>
</protein>
<organism evidence="2 3">
    <name type="scientific">Sodiomyces alkalinus (strain CBS 110278 / VKM F-3762 / F11)</name>
    <name type="common">Alkaliphilic filamentous fungus</name>
    <dbReference type="NCBI Taxonomy" id="1314773"/>
    <lineage>
        <taxon>Eukaryota</taxon>
        <taxon>Fungi</taxon>
        <taxon>Dikarya</taxon>
        <taxon>Ascomycota</taxon>
        <taxon>Pezizomycotina</taxon>
        <taxon>Sordariomycetes</taxon>
        <taxon>Hypocreomycetidae</taxon>
        <taxon>Glomerellales</taxon>
        <taxon>Plectosphaerellaceae</taxon>
        <taxon>Sodiomyces</taxon>
    </lineage>
</organism>
<reference evidence="2 3" key="1">
    <citation type="journal article" date="2018" name="Mol. Ecol.">
        <title>The obligate alkalophilic soda-lake fungus Sodiomyces alkalinus has shifted to a protein diet.</title>
        <authorList>
            <person name="Grum-Grzhimaylo A.A."/>
            <person name="Falkoski D.L."/>
            <person name="van den Heuvel J."/>
            <person name="Valero-Jimenez C.A."/>
            <person name="Min B."/>
            <person name="Choi I.G."/>
            <person name="Lipzen A."/>
            <person name="Daum C.G."/>
            <person name="Aanen D.K."/>
            <person name="Tsang A."/>
            <person name="Henrissat B."/>
            <person name="Bilanenko E.N."/>
            <person name="de Vries R.P."/>
            <person name="van Kan J.A.L."/>
            <person name="Grigoriev I.V."/>
            <person name="Debets A.J.M."/>
        </authorList>
    </citation>
    <scope>NUCLEOTIDE SEQUENCE [LARGE SCALE GENOMIC DNA]</scope>
    <source>
        <strain evidence="2 3">F11</strain>
    </source>
</reference>
<dbReference type="GeneID" id="39579175"/>
<feature type="compositionally biased region" description="Basic and acidic residues" evidence="1">
    <location>
        <begin position="45"/>
        <end position="56"/>
    </location>
</feature>